<evidence type="ECO:0000313" key="2">
    <source>
        <dbReference type="Proteomes" id="UP000295325"/>
    </source>
</evidence>
<gene>
    <name evidence="1" type="ORF">EDD71_12313</name>
</gene>
<evidence type="ECO:0000313" key="1">
    <source>
        <dbReference type="EMBL" id="TDT50918.1"/>
    </source>
</evidence>
<accession>A0A4V3ESS4</accession>
<dbReference type="EMBL" id="SOAZ01000023">
    <property type="protein sequence ID" value="TDT50918.1"/>
    <property type="molecule type" value="Genomic_DNA"/>
</dbReference>
<reference evidence="1 2" key="1">
    <citation type="submission" date="2019-03" db="EMBL/GenBank/DDBJ databases">
        <title>Genomic Encyclopedia of Type Strains, Phase IV (KMG-IV): sequencing the most valuable type-strain genomes for metagenomic binning, comparative biology and taxonomic classification.</title>
        <authorList>
            <person name="Goeker M."/>
        </authorList>
    </citation>
    <scope>NUCLEOTIDE SEQUENCE [LARGE SCALE GENOMIC DNA]</scope>
    <source>
        <strain evidence="1 2">DSM 24455</strain>
    </source>
</reference>
<dbReference type="AlphaFoldDB" id="A0A4V3ESS4"/>
<dbReference type="Proteomes" id="UP000295325">
    <property type="component" value="Unassembled WGS sequence"/>
</dbReference>
<protein>
    <submittedName>
        <fullName evidence="1">Uncharacterized protein</fullName>
    </submittedName>
</protein>
<sequence length="52" mass="5877">MIRLVCLSCGKEWYTANTSKDQRCDDCGGELLEKENEAKKRPLVNVVKDSDS</sequence>
<dbReference type="RefSeq" id="WP_166636467.1">
    <property type="nucleotide sequence ID" value="NZ_SOAZ01000023.1"/>
</dbReference>
<name>A0A4V3ESS4_9CLOT</name>
<organism evidence="1 2">
    <name type="scientific">Fonticella tunisiensis</name>
    <dbReference type="NCBI Taxonomy" id="1096341"/>
    <lineage>
        <taxon>Bacteria</taxon>
        <taxon>Bacillati</taxon>
        <taxon>Bacillota</taxon>
        <taxon>Clostridia</taxon>
        <taxon>Eubacteriales</taxon>
        <taxon>Clostridiaceae</taxon>
        <taxon>Fonticella</taxon>
    </lineage>
</organism>
<proteinExistence type="predicted"/>
<comment type="caution">
    <text evidence="1">The sequence shown here is derived from an EMBL/GenBank/DDBJ whole genome shotgun (WGS) entry which is preliminary data.</text>
</comment>
<keyword evidence="2" id="KW-1185">Reference proteome</keyword>